<sequence>MDSGSESLKIHDDNHARAVLKNEMRLAREYFIKTNSSVINQYRKKRKFNHDKTLFEMICKINDQALKKSLIYKVVKNNSVRGGSVDYISLGWINIDDEGVTMLKDERLYPVSFQAVDIKSISLLNRDGTHEGTIRIMFYLTEHALVRLMRRYYRYDLRSLTDIISEELQPRLFTNQINAQQGDFVIITGNAYVPCTHHADGVPILKTWIPRTVWTDHNESKLSSLCNFLNERNEIRIFSDQVFDDSVYFPAQ</sequence>
<protein>
    <submittedName>
        <fullName evidence="1">Uncharacterized protein</fullName>
    </submittedName>
</protein>
<dbReference type="AlphaFoldDB" id="A0A119D0K5"/>
<evidence type="ECO:0000313" key="1">
    <source>
        <dbReference type="EMBL" id="KVX03054.1"/>
    </source>
</evidence>
<dbReference type="EMBL" id="LRDC01000001">
    <property type="protein sequence ID" value="KVX03054.1"/>
    <property type="molecule type" value="Genomic_DNA"/>
</dbReference>
<reference evidence="1 2" key="1">
    <citation type="submission" date="2016-01" db="EMBL/GenBank/DDBJ databases">
        <title>Draft genome of the antarctic isolate Shewanella frigidimarina Ag06-30.</title>
        <authorList>
            <person name="Parmeciano Di Noto G."/>
            <person name="Vazquez S."/>
            <person name="Mac Cormack W."/>
            <person name="Iriarte A."/>
            <person name="Quiroga C."/>
        </authorList>
    </citation>
    <scope>NUCLEOTIDE SEQUENCE [LARGE SCALE GENOMIC DNA]</scope>
    <source>
        <strain evidence="1 2">Ag06-30</strain>
    </source>
</reference>
<dbReference type="Proteomes" id="UP000055702">
    <property type="component" value="Unassembled WGS sequence"/>
</dbReference>
<name>A0A119D0K5_SHEFR</name>
<comment type="caution">
    <text evidence="1">The sequence shown here is derived from an EMBL/GenBank/DDBJ whole genome shotgun (WGS) entry which is preliminary data.</text>
</comment>
<proteinExistence type="predicted"/>
<evidence type="ECO:0000313" key="2">
    <source>
        <dbReference type="Proteomes" id="UP000055702"/>
    </source>
</evidence>
<dbReference type="RefSeq" id="WP_059743467.1">
    <property type="nucleotide sequence ID" value="NZ_LRDC01000001.1"/>
</dbReference>
<organism evidence="1">
    <name type="scientific">Shewanella frigidimarina</name>
    <dbReference type="NCBI Taxonomy" id="56812"/>
    <lineage>
        <taxon>Bacteria</taxon>
        <taxon>Pseudomonadati</taxon>
        <taxon>Pseudomonadota</taxon>
        <taxon>Gammaproteobacteria</taxon>
        <taxon>Alteromonadales</taxon>
        <taxon>Shewanellaceae</taxon>
        <taxon>Shewanella</taxon>
    </lineage>
</organism>
<accession>A0A119D0K5</accession>
<gene>
    <name evidence="1" type="ORF">AWJ07_00290</name>
</gene>